<dbReference type="Pfam" id="PF21105">
    <property type="entry name" value="DyP_N"/>
    <property type="match status" value="1"/>
</dbReference>
<keyword evidence="4" id="KW-0479">Metal-binding</keyword>
<dbReference type="GO" id="GO:0020037">
    <property type="term" value="F:heme binding"/>
    <property type="evidence" value="ECO:0007669"/>
    <property type="project" value="InterPro"/>
</dbReference>
<gene>
    <name evidence="10" type="ORF">FBY41_0214</name>
</gene>
<evidence type="ECO:0000259" key="9">
    <source>
        <dbReference type="Pfam" id="PF21105"/>
    </source>
</evidence>
<feature type="domain" description="DyP dimeric alpha+beta barrel" evidence="9">
    <location>
        <begin position="73"/>
        <end position="240"/>
    </location>
</feature>
<feature type="region of interest" description="Disordered" evidence="8">
    <location>
        <begin position="27"/>
        <end position="52"/>
    </location>
</feature>
<evidence type="ECO:0000256" key="6">
    <source>
        <dbReference type="ARBA" id="ARBA00023004"/>
    </source>
</evidence>
<evidence type="ECO:0000313" key="10">
    <source>
        <dbReference type="EMBL" id="TQM63860.1"/>
    </source>
</evidence>
<dbReference type="PROSITE" id="PS51404">
    <property type="entry name" value="DYP_PEROXIDASE"/>
    <property type="match status" value="1"/>
</dbReference>
<name>A0A543I003_9MICO</name>
<evidence type="ECO:0000256" key="4">
    <source>
        <dbReference type="ARBA" id="ARBA00022723"/>
    </source>
</evidence>
<evidence type="ECO:0000256" key="5">
    <source>
        <dbReference type="ARBA" id="ARBA00023002"/>
    </source>
</evidence>
<dbReference type="InterPro" id="IPR049509">
    <property type="entry name" value="DyP_N"/>
</dbReference>
<comment type="similarity">
    <text evidence="7">Belongs to the DyP-type peroxidase family.</text>
</comment>
<dbReference type="GO" id="GO:0046872">
    <property type="term" value="F:metal ion binding"/>
    <property type="evidence" value="ECO:0007669"/>
    <property type="project" value="UniProtKB-KW"/>
</dbReference>
<evidence type="ECO:0000256" key="1">
    <source>
        <dbReference type="ARBA" id="ARBA00001970"/>
    </source>
</evidence>
<dbReference type="Proteomes" id="UP000316747">
    <property type="component" value="Unassembled WGS sequence"/>
</dbReference>
<keyword evidence="2 10" id="KW-0575">Peroxidase</keyword>
<evidence type="ECO:0000313" key="11">
    <source>
        <dbReference type="Proteomes" id="UP000316747"/>
    </source>
</evidence>
<evidence type="ECO:0000256" key="3">
    <source>
        <dbReference type="ARBA" id="ARBA00022617"/>
    </source>
</evidence>
<dbReference type="GO" id="GO:0004601">
    <property type="term" value="F:peroxidase activity"/>
    <property type="evidence" value="ECO:0007669"/>
    <property type="project" value="UniProtKB-KW"/>
</dbReference>
<dbReference type="GO" id="GO:0005829">
    <property type="term" value="C:cytosol"/>
    <property type="evidence" value="ECO:0007669"/>
    <property type="project" value="TreeGrafter"/>
</dbReference>
<keyword evidence="6" id="KW-0408">Iron</keyword>
<keyword evidence="5" id="KW-0560">Oxidoreductase</keyword>
<accession>A0A543I003</accession>
<organism evidence="10 11">
    <name type="scientific">Humibacillus xanthopallidus</name>
    <dbReference type="NCBI Taxonomy" id="412689"/>
    <lineage>
        <taxon>Bacteria</taxon>
        <taxon>Bacillati</taxon>
        <taxon>Actinomycetota</taxon>
        <taxon>Actinomycetes</taxon>
        <taxon>Micrococcales</taxon>
        <taxon>Intrasporangiaceae</taxon>
        <taxon>Humibacillus</taxon>
    </lineage>
</organism>
<dbReference type="OrthoDB" id="236246at2"/>
<comment type="cofactor">
    <cofactor evidence="1">
        <name>heme b</name>
        <dbReference type="ChEBI" id="CHEBI:60344"/>
    </cofactor>
</comment>
<keyword evidence="3" id="KW-0349">Heme</keyword>
<dbReference type="InterPro" id="IPR011008">
    <property type="entry name" value="Dimeric_a/b-barrel"/>
</dbReference>
<dbReference type="AlphaFoldDB" id="A0A543I003"/>
<evidence type="ECO:0000256" key="2">
    <source>
        <dbReference type="ARBA" id="ARBA00022559"/>
    </source>
</evidence>
<dbReference type="EMBL" id="VFPM01000001">
    <property type="protein sequence ID" value="TQM63860.1"/>
    <property type="molecule type" value="Genomic_DNA"/>
</dbReference>
<dbReference type="NCBIfam" id="TIGR01413">
    <property type="entry name" value="Dyp_perox_fam"/>
    <property type="match status" value="1"/>
</dbReference>
<dbReference type="RefSeq" id="WP_141841581.1">
    <property type="nucleotide sequence ID" value="NZ_VFPM01000001.1"/>
</dbReference>
<dbReference type="SUPFAM" id="SSF54909">
    <property type="entry name" value="Dimeric alpha+beta barrel"/>
    <property type="match status" value="1"/>
</dbReference>
<dbReference type="PANTHER" id="PTHR30521:SF4">
    <property type="entry name" value="DEFERROCHELATASE"/>
    <property type="match status" value="1"/>
</dbReference>
<dbReference type="PANTHER" id="PTHR30521">
    <property type="entry name" value="DEFERROCHELATASE/PEROXIDASE"/>
    <property type="match status" value="1"/>
</dbReference>
<proteinExistence type="inferred from homology"/>
<comment type="caution">
    <text evidence="10">The sequence shown here is derived from an EMBL/GenBank/DDBJ whole genome shotgun (WGS) entry which is preliminary data.</text>
</comment>
<evidence type="ECO:0000256" key="7">
    <source>
        <dbReference type="ARBA" id="ARBA00025737"/>
    </source>
</evidence>
<evidence type="ECO:0000256" key="8">
    <source>
        <dbReference type="SAM" id="MobiDB-lite"/>
    </source>
</evidence>
<sequence length="594" mass="62281">MRPATAGVLAGLGSAGAELLGGVELPVVPSTSATSDPSGSRERELGVGASSQEGAPVVTALGEPVYGRVAGNEIQGAVVPGFNKDHQQLVFLQIGDVDRARAWLRWLAPRISTMNEVLDFRRAFRAARLRLGVRDPGLAAEGSRVPELTATWTSVAFSCKGIALLAGDAEARRFGDESFGQGLAARSTYLGDPTGPAHPGHRDHWVVGGPHNEADVLVTVAADAVDDLEAAVEAVVSTAEEHGLTIVLSQRGDNLPGDLAGHEHFGFKDGISQPGIRGARSTVPGDEITPRCLSGDDPHAALFGKPGQPLVWPGQFLLGEPRQDPQDPTVAAPAATAFPEWARLGSYVVVRRLAQDVVGFWDWMGSAAEALGVDPVAFASALVGRWPSGAPVMRSPHHDDPALAGDDFASNHFLFQDDTRPSSLVPIEGYAGDTHPAAAADVLARVCPHAAHIRKVNPRDSATDFGAPADTLTRLMLRRGIPYGPALVGVADPPPELVEAERGLLFVACMSSIEDQFEFVSRRWANSVDQPNAGGVDPVIGQVDRAGVRGREVVWPGADGDVALRLESDFVTPTGGGYFFAPPISALDGILAGG</sequence>
<protein>
    <submittedName>
        <fullName evidence="10">Dyp-type peroxidase family</fullName>
    </submittedName>
</protein>
<keyword evidence="11" id="KW-1185">Reference proteome</keyword>
<reference evidence="10 11" key="1">
    <citation type="submission" date="2019-06" db="EMBL/GenBank/DDBJ databases">
        <title>Genome sequencing of plant associated microbes to promote plant fitness in Sorghum bicolor and Oryza sativa.</title>
        <authorList>
            <person name="Coleman-Derr D."/>
        </authorList>
    </citation>
    <scope>NUCLEOTIDE SEQUENCE [LARGE SCALE GENOMIC DNA]</scope>
    <source>
        <strain evidence="10 11">KV-663</strain>
    </source>
</reference>
<dbReference type="InterPro" id="IPR006314">
    <property type="entry name" value="Dyp_peroxidase"/>
</dbReference>